<dbReference type="PANTHER" id="PTHR11471:SF58">
    <property type="entry name" value="TUMOR NECROSIS FACTOR"/>
    <property type="match status" value="1"/>
</dbReference>
<dbReference type="PANTHER" id="PTHR11471">
    <property type="entry name" value="TUMOR NECROSIS FACTOR FAMILY MEMBER"/>
    <property type="match status" value="1"/>
</dbReference>
<dbReference type="GO" id="GO:0016020">
    <property type="term" value="C:membrane"/>
    <property type="evidence" value="ECO:0007669"/>
    <property type="project" value="UniProtKB-SubCell"/>
</dbReference>
<dbReference type="Pfam" id="PF00229">
    <property type="entry name" value="TNF"/>
    <property type="match status" value="1"/>
</dbReference>
<name>A0A8T2IXR2_9PIPI</name>
<comment type="similarity">
    <text evidence="2">Belongs to the tumor necrosis factor family.</text>
</comment>
<evidence type="ECO:0000313" key="8">
    <source>
        <dbReference type="Proteomes" id="UP000812440"/>
    </source>
</evidence>
<dbReference type="SMART" id="SM00207">
    <property type="entry name" value="TNF"/>
    <property type="match status" value="1"/>
</dbReference>
<sequence>MKNVESQMENGLLIVKQQTNCSAWRCVGICAIFLLVCTTILFVLLHFKIIPRIENKDENQLPEIIAIKTYLDSVPPQARAQVKHRQKMAAHFTGVQKGKSLIWEENEIMDEPISLKDNAIVIPKDGLYFVYTQVSFTGPNCNGKLLHLSHTVFQKKMSYVKQEPILTSSKTVCEAQSSSSWFQPIYQGGVFQFDKGDVISTETKDGKFLDARQGRIYLGILEI</sequence>
<evidence type="ECO:0000259" key="6">
    <source>
        <dbReference type="PROSITE" id="PS50049"/>
    </source>
</evidence>
<dbReference type="GO" id="GO:0005164">
    <property type="term" value="F:tumor necrosis factor receptor binding"/>
    <property type="evidence" value="ECO:0007669"/>
    <property type="project" value="InterPro"/>
</dbReference>
<dbReference type="SUPFAM" id="SSF49842">
    <property type="entry name" value="TNF-like"/>
    <property type="match status" value="1"/>
</dbReference>
<feature type="domain" description="THD" evidence="6">
    <location>
        <begin position="88"/>
        <end position="223"/>
    </location>
</feature>
<dbReference type="GO" id="GO:2001238">
    <property type="term" value="P:positive regulation of extrinsic apoptotic signaling pathway"/>
    <property type="evidence" value="ECO:0007669"/>
    <property type="project" value="TreeGrafter"/>
</dbReference>
<comment type="caution">
    <text evidence="7">The sequence shown here is derived from an EMBL/GenBank/DDBJ whole genome shotgun (WGS) entry which is preliminary data.</text>
</comment>
<evidence type="ECO:0000256" key="4">
    <source>
        <dbReference type="ARBA" id="ARBA00023136"/>
    </source>
</evidence>
<keyword evidence="5" id="KW-1133">Transmembrane helix</keyword>
<gene>
    <name evidence="7" type="ORF">GDO86_013673</name>
</gene>
<dbReference type="InterPro" id="IPR006052">
    <property type="entry name" value="TNF_dom"/>
</dbReference>
<dbReference type="GO" id="GO:0006955">
    <property type="term" value="P:immune response"/>
    <property type="evidence" value="ECO:0007669"/>
    <property type="project" value="InterPro"/>
</dbReference>
<evidence type="ECO:0000256" key="1">
    <source>
        <dbReference type="ARBA" id="ARBA00004370"/>
    </source>
</evidence>
<organism evidence="7 8">
    <name type="scientific">Hymenochirus boettgeri</name>
    <name type="common">Congo dwarf clawed frog</name>
    <dbReference type="NCBI Taxonomy" id="247094"/>
    <lineage>
        <taxon>Eukaryota</taxon>
        <taxon>Metazoa</taxon>
        <taxon>Chordata</taxon>
        <taxon>Craniata</taxon>
        <taxon>Vertebrata</taxon>
        <taxon>Euteleostomi</taxon>
        <taxon>Amphibia</taxon>
        <taxon>Batrachia</taxon>
        <taxon>Anura</taxon>
        <taxon>Pipoidea</taxon>
        <taxon>Pipidae</taxon>
        <taxon>Pipinae</taxon>
        <taxon>Hymenochirus</taxon>
    </lineage>
</organism>
<dbReference type="Proteomes" id="UP000812440">
    <property type="component" value="Chromosome 7"/>
</dbReference>
<dbReference type="InterPro" id="IPR008983">
    <property type="entry name" value="Tumour_necrosis_fac-like_dom"/>
</dbReference>
<dbReference type="PROSITE" id="PS50049">
    <property type="entry name" value="THD_2"/>
    <property type="match status" value="1"/>
</dbReference>
<dbReference type="GO" id="GO:0005125">
    <property type="term" value="F:cytokine activity"/>
    <property type="evidence" value="ECO:0007669"/>
    <property type="project" value="UniProtKB-KW"/>
</dbReference>
<comment type="subcellular location">
    <subcellularLocation>
        <location evidence="1">Membrane</location>
    </subcellularLocation>
</comment>
<keyword evidence="5" id="KW-0812">Transmembrane</keyword>
<dbReference type="InterPro" id="IPR006053">
    <property type="entry name" value="TNF"/>
</dbReference>
<evidence type="ECO:0000313" key="7">
    <source>
        <dbReference type="EMBL" id="KAG8435818.1"/>
    </source>
</evidence>
<dbReference type="PRINTS" id="PR01234">
    <property type="entry name" value="TNECROSISFCT"/>
</dbReference>
<keyword evidence="8" id="KW-1185">Reference proteome</keyword>
<dbReference type="GO" id="GO:0043123">
    <property type="term" value="P:positive regulation of canonical NF-kappaB signal transduction"/>
    <property type="evidence" value="ECO:0007669"/>
    <property type="project" value="TreeGrafter"/>
</dbReference>
<dbReference type="GO" id="GO:0005615">
    <property type="term" value="C:extracellular space"/>
    <property type="evidence" value="ECO:0007669"/>
    <property type="project" value="UniProtKB-KW"/>
</dbReference>
<evidence type="ECO:0000256" key="2">
    <source>
        <dbReference type="ARBA" id="ARBA00008670"/>
    </source>
</evidence>
<evidence type="ECO:0000256" key="3">
    <source>
        <dbReference type="ARBA" id="ARBA00022514"/>
    </source>
</evidence>
<dbReference type="CDD" id="cd00184">
    <property type="entry name" value="TNF"/>
    <property type="match status" value="1"/>
</dbReference>
<dbReference type="Gene3D" id="2.60.120.40">
    <property type="match status" value="1"/>
</dbReference>
<dbReference type="OrthoDB" id="5983780at2759"/>
<feature type="transmembrane region" description="Helical" evidence="5">
    <location>
        <begin position="22"/>
        <end position="47"/>
    </location>
</feature>
<accession>A0A8T2IXR2</accession>
<keyword evidence="4 5" id="KW-0472">Membrane</keyword>
<dbReference type="EMBL" id="JAACNH010000008">
    <property type="protein sequence ID" value="KAG8435818.1"/>
    <property type="molecule type" value="Genomic_DNA"/>
</dbReference>
<evidence type="ECO:0000256" key="5">
    <source>
        <dbReference type="SAM" id="Phobius"/>
    </source>
</evidence>
<proteinExistence type="inferred from homology"/>
<dbReference type="AlphaFoldDB" id="A0A8T2IXR2"/>
<reference evidence="7" key="1">
    <citation type="thesis" date="2020" institute="ProQuest LLC" country="789 East Eisenhower Parkway, Ann Arbor, MI, USA">
        <title>Comparative Genomics and Chromosome Evolution.</title>
        <authorList>
            <person name="Mudd A.B."/>
        </authorList>
    </citation>
    <scope>NUCLEOTIDE SEQUENCE</scope>
    <source>
        <strain evidence="7">Female2</strain>
        <tissue evidence="7">Blood</tissue>
    </source>
</reference>
<protein>
    <recommendedName>
        <fullName evidence="6">THD domain-containing protein</fullName>
    </recommendedName>
</protein>
<keyword evidence="3" id="KW-0202">Cytokine</keyword>